<evidence type="ECO:0000313" key="3">
    <source>
        <dbReference type="EMBL" id="MBW4360600.1"/>
    </source>
</evidence>
<feature type="domain" description="Rhodanese" evidence="1">
    <location>
        <begin position="42"/>
        <end position="132"/>
    </location>
</feature>
<dbReference type="InterPro" id="IPR001763">
    <property type="entry name" value="Rhodanese-like_dom"/>
</dbReference>
<dbReference type="InterPro" id="IPR013766">
    <property type="entry name" value="Thioredoxin_domain"/>
</dbReference>
<dbReference type="SMART" id="SM00450">
    <property type="entry name" value="RHOD"/>
    <property type="match status" value="1"/>
</dbReference>
<dbReference type="CDD" id="cd02947">
    <property type="entry name" value="TRX_family"/>
    <property type="match status" value="1"/>
</dbReference>
<sequence>MKKIVLITVMSISLFVANATKGENKGEKRLLSAVEFSKKINSISKPVIIDVRTPEEFSKGHLAHAVNFDWNSKNFETQIAKLDKSKDYFLYCLSGSRSADASEDLRKEGFKKVFDLDGGILKWRAANLPQVIDIKAAPKGLTKKQYDELASSNKIVLFDFYADWCGPCKLMSPYLDEIATDMKDKVKIIRINADDNQKLCNELNINALPVLKLYKNNILTWSNLGYIPKEAVVKQLN</sequence>
<evidence type="ECO:0000259" key="2">
    <source>
        <dbReference type="PROSITE" id="PS51352"/>
    </source>
</evidence>
<evidence type="ECO:0000259" key="1">
    <source>
        <dbReference type="PROSITE" id="PS50206"/>
    </source>
</evidence>
<proteinExistence type="predicted"/>
<dbReference type="EMBL" id="JAHWYN010000006">
    <property type="protein sequence ID" value="MBW4360600.1"/>
    <property type="molecule type" value="Genomic_DNA"/>
</dbReference>
<organism evidence="3 4">
    <name type="scientific">Flavobacterium taihuense</name>
    <dbReference type="NCBI Taxonomy" id="2857508"/>
    <lineage>
        <taxon>Bacteria</taxon>
        <taxon>Pseudomonadati</taxon>
        <taxon>Bacteroidota</taxon>
        <taxon>Flavobacteriia</taxon>
        <taxon>Flavobacteriales</taxon>
        <taxon>Flavobacteriaceae</taxon>
        <taxon>Flavobacterium</taxon>
    </lineage>
</organism>
<dbReference type="PANTHER" id="PTHR45663:SF11">
    <property type="entry name" value="GEO12009P1"/>
    <property type="match status" value="1"/>
</dbReference>
<evidence type="ECO:0000313" key="4">
    <source>
        <dbReference type="Proteomes" id="UP000812031"/>
    </source>
</evidence>
<name>A0ABS6XVA6_9FLAO</name>
<dbReference type="Pfam" id="PF00581">
    <property type="entry name" value="Rhodanese"/>
    <property type="match status" value="1"/>
</dbReference>
<reference evidence="3 4" key="1">
    <citation type="submission" date="2021-07" db="EMBL/GenBank/DDBJ databases">
        <title>Flavobacterium sp. nov. isolated from sediment on the Taihu Lake.</title>
        <authorList>
            <person name="Qu J.-H."/>
        </authorList>
    </citation>
    <scope>NUCLEOTIDE SEQUENCE [LARGE SCALE GENOMIC DNA]</scope>
    <source>
        <strain evidence="3 4">NAS39</strain>
    </source>
</reference>
<dbReference type="PANTHER" id="PTHR45663">
    <property type="entry name" value="GEO12009P1"/>
    <property type="match status" value="1"/>
</dbReference>
<protein>
    <submittedName>
        <fullName evidence="3">Redoxin domain-containing protein</fullName>
    </submittedName>
</protein>
<feature type="domain" description="Thioredoxin" evidence="2">
    <location>
        <begin position="125"/>
        <end position="237"/>
    </location>
</feature>
<dbReference type="RefSeq" id="WP_219317083.1">
    <property type="nucleotide sequence ID" value="NZ_JAHWYN010000006.1"/>
</dbReference>
<comment type="caution">
    <text evidence="3">The sequence shown here is derived from an EMBL/GenBank/DDBJ whole genome shotgun (WGS) entry which is preliminary data.</text>
</comment>
<accession>A0ABS6XVA6</accession>
<dbReference type="CDD" id="cd00158">
    <property type="entry name" value="RHOD"/>
    <property type="match status" value="1"/>
</dbReference>
<keyword evidence="4" id="KW-1185">Reference proteome</keyword>
<dbReference type="Pfam" id="PF00085">
    <property type="entry name" value="Thioredoxin"/>
    <property type="match status" value="1"/>
</dbReference>
<dbReference type="PROSITE" id="PS51352">
    <property type="entry name" value="THIOREDOXIN_2"/>
    <property type="match status" value="1"/>
</dbReference>
<dbReference type="PROSITE" id="PS50206">
    <property type="entry name" value="RHODANESE_3"/>
    <property type="match status" value="1"/>
</dbReference>
<dbReference type="Proteomes" id="UP000812031">
    <property type="component" value="Unassembled WGS sequence"/>
</dbReference>
<gene>
    <name evidence="3" type="ORF">KZH69_08900</name>
</gene>